<dbReference type="EMBL" id="WTPX01000228">
    <property type="protein sequence ID" value="NNJ27901.1"/>
    <property type="molecule type" value="Genomic_DNA"/>
</dbReference>
<evidence type="ECO:0000259" key="9">
    <source>
        <dbReference type="Pfam" id="PF02683"/>
    </source>
</evidence>
<evidence type="ECO:0000256" key="1">
    <source>
        <dbReference type="ARBA" id="ARBA00004141"/>
    </source>
</evidence>
<keyword evidence="5 7" id="KW-0472">Membrane</keyword>
<feature type="transmembrane region" description="Helical" evidence="7">
    <location>
        <begin position="448"/>
        <end position="470"/>
    </location>
</feature>
<feature type="transmembrane region" description="Helical" evidence="7">
    <location>
        <begin position="401"/>
        <end position="427"/>
    </location>
</feature>
<dbReference type="Pfam" id="PF13899">
    <property type="entry name" value="Thioredoxin_7"/>
    <property type="match status" value="1"/>
</dbReference>
<evidence type="ECO:0000256" key="6">
    <source>
        <dbReference type="SAM" id="MobiDB-lite"/>
    </source>
</evidence>
<feature type="transmembrane region" description="Helical" evidence="7">
    <location>
        <begin position="569"/>
        <end position="592"/>
    </location>
</feature>
<gene>
    <name evidence="10" type="primary">dsbD_3</name>
    <name evidence="10" type="ORF">LzC2_40120</name>
</gene>
<keyword evidence="8" id="KW-0732">Signal</keyword>
<evidence type="ECO:0000256" key="2">
    <source>
        <dbReference type="ARBA" id="ARBA00022692"/>
    </source>
</evidence>
<dbReference type="Gene3D" id="3.40.30.10">
    <property type="entry name" value="Glutaredoxin"/>
    <property type="match status" value="1"/>
</dbReference>
<name>A0ABX1VNC0_9PLAN</name>
<feature type="signal peptide" evidence="8">
    <location>
        <begin position="1"/>
        <end position="22"/>
    </location>
</feature>
<proteinExistence type="predicted"/>
<evidence type="ECO:0000256" key="8">
    <source>
        <dbReference type="SAM" id="SignalP"/>
    </source>
</evidence>
<feature type="transmembrane region" description="Helical" evidence="7">
    <location>
        <begin position="529"/>
        <end position="557"/>
    </location>
</feature>
<dbReference type="InterPro" id="IPR003834">
    <property type="entry name" value="Cyt_c_assmbl_TM_dom"/>
</dbReference>
<keyword evidence="10" id="KW-0560">Oxidoreductase</keyword>
<dbReference type="Pfam" id="PF02683">
    <property type="entry name" value="DsbD_TM"/>
    <property type="match status" value="1"/>
</dbReference>
<feature type="transmembrane region" description="Helical" evidence="7">
    <location>
        <begin position="664"/>
        <end position="683"/>
    </location>
</feature>
<dbReference type="RefSeq" id="WP_171189808.1">
    <property type="nucleotide sequence ID" value="NZ_WTPX01000228.1"/>
</dbReference>
<evidence type="ECO:0000313" key="11">
    <source>
        <dbReference type="Proteomes" id="UP000609651"/>
    </source>
</evidence>
<sequence length="834" mass="87180">MPARPFAAVARRLLLAAVPALAGLLLCPPPTASGQGIKDVFDLPTAQVERLGMSARFLDGGGDPLDAPPPVGETLTLAITAEIPDGFYLVSQTSLAGQPAKLKLAMIQGLEAIGDVYAPDHAPKEDVDPLSGEAMEKFTDEVTWTRSFKVVGEGPLKIEGELRGSYCKQGEGGVCVPLFAGDAPFSATLAAAAMTPAADADSLAADDAGGDSPVFTFADTPGRGDDAGPVAVEVALPADAAVGDQIDLTVTLRIGDGYHIYAMQDPGPAATPTTLSAEVEGLTARGEFVASKAAEAVEHGPDVVLREHHGTVAFTRSYEVTDETYGLNGSVRYQVCTDTACQLPKTVRFTLDEASRANAPAVASAPASAPPTAAPGESSPPQITLTDTFELDDAGLKESGLWAALPLAFLGGLILNVMPCVLPVIALKAMSFAKQAGESRATVLKLNLWYSAGVLTVFLVFAGLTFGLGAFLSVNEFGWGDQVNSNRGKVVFTVLVFVLGLSMLGLFEIPVPGFVGSAAGKTGHKGGGLGAYLGGIFTTLLATPCTGPFIGAAAGFAVGLAETNPVGSVAMWLAMGVGFASPYLLLAVLPGATRFLPKPGDWMVWFKEFGGLLLLGTALWLMQGVRPYELWLPILVGLLGLAIGLWIVGRVIRHNDSFNRKYGLRALAVGVTGAMLAFAVWLAPEGGLEARPVAAAVAEEGWEPFDAQRLNELRAEGKTVLVDFRSAVCVNCDLNEKFAIDTATAHEAYDQLDIVTMKGWIDRSDETYEWLKKLGGAGVPHLAVFPGDRPNDPATHNGTISQAAFLTMLEEAAGKKYVPSGAETTSEPVRTAER</sequence>
<protein>
    <submittedName>
        <fullName evidence="10">Thiol:disulfide interchange protein DsbD</fullName>
        <ecNumber evidence="10">1.8.1.8</ecNumber>
    </submittedName>
</protein>
<evidence type="ECO:0000256" key="3">
    <source>
        <dbReference type="ARBA" id="ARBA00022748"/>
    </source>
</evidence>
<dbReference type="GO" id="GO:0047134">
    <property type="term" value="F:protein-disulfide reductase [NAD(P)H] activity"/>
    <property type="evidence" value="ECO:0007669"/>
    <property type="project" value="UniProtKB-EC"/>
</dbReference>
<keyword evidence="11" id="KW-1185">Reference proteome</keyword>
<evidence type="ECO:0000256" key="4">
    <source>
        <dbReference type="ARBA" id="ARBA00022989"/>
    </source>
</evidence>
<comment type="subcellular location">
    <subcellularLocation>
        <location evidence="1">Membrane</location>
        <topology evidence="1">Multi-pass membrane protein</topology>
    </subcellularLocation>
</comment>
<feature type="transmembrane region" description="Helical" evidence="7">
    <location>
        <begin position="630"/>
        <end position="652"/>
    </location>
</feature>
<keyword evidence="4 7" id="KW-1133">Transmembrane helix</keyword>
<comment type="caution">
    <text evidence="10">The sequence shown here is derived from an EMBL/GenBank/DDBJ whole genome shotgun (WGS) entry which is preliminary data.</text>
</comment>
<dbReference type="EC" id="1.8.1.8" evidence="10"/>
<feature type="transmembrane region" description="Helical" evidence="7">
    <location>
        <begin position="604"/>
        <end position="624"/>
    </location>
</feature>
<keyword evidence="2 7" id="KW-0812">Transmembrane</keyword>
<feature type="region of interest" description="Disordered" evidence="6">
    <location>
        <begin position="361"/>
        <end position="382"/>
    </location>
</feature>
<keyword evidence="3" id="KW-0201">Cytochrome c-type biogenesis</keyword>
<dbReference type="Proteomes" id="UP000609651">
    <property type="component" value="Unassembled WGS sequence"/>
</dbReference>
<evidence type="ECO:0000313" key="10">
    <source>
        <dbReference type="EMBL" id="NNJ27901.1"/>
    </source>
</evidence>
<dbReference type="PANTHER" id="PTHR32234:SF3">
    <property type="entry name" value="SUPPRESSION OF COPPER SENSITIVITY PROTEIN"/>
    <property type="match status" value="1"/>
</dbReference>
<dbReference type="InterPro" id="IPR036929">
    <property type="entry name" value="DsbDN_sf"/>
</dbReference>
<organism evidence="10 11">
    <name type="scientific">Alienimonas chondri</name>
    <dbReference type="NCBI Taxonomy" id="2681879"/>
    <lineage>
        <taxon>Bacteria</taxon>
        <taxon>Pseudomonadati</taxon>
        <taxon>Planctomycetota</taxon>
        <taxon>Planctomycetia</taxon>
        <taxon>Planctomycetales</taxon>
        <taxon>Planctomycetaceae</taxon>
        <taxon>Alienimonas</taxon>
    </lineage>
</organism>
<dbReference type="InterPro" id="IPR036249">
    <property type="entry name" value="Thioredoxin-like_sf"/>
</dbReference>
<feature type="domain" description="Cytochrome C biogenesis protein transmembrane" evidence="9">
    <location>
        <begin position="402"/>
        <end position="624"/>
    </location>
</feature>
<dbReference type="PANTHER" id="PTHR32234">
    <property type="entry name" value="THIOL:DISULFIDE INTERCHANGE PROTEIN DSBD"/>
    <property type="match status" value="1"/>
</dbReference>
<feature type="transmembrane region" description="Helical" evidence="7">
    <location>
        <begin position="490"/>
        <end position="509"/>
    </location>
</feature>
<reference evidence="10 11" key="1">
    <citation type="journal article" date="2020" name="Syst. Appl. Microbiol.">
        <title>Alienimonas chondri sp. nov., a novel planctomycete isolated from the biofilm of the red alga Chondrus crispus.</title>
        <authorList>
            <person name="Vitorino I."/>
            <person name="Albuquerque L."/>
            <person name="Wiegand S."/>
            <person name="Kallscheuer N."/>
            <person name="da Costa M.S."/>
            <person name="Lobo-da-Cunha A."/>
            <person name="Jogler C."/>
            <person name="Lage O.M."/>
        </authorList>
    </citation>
    <scope>NUCLEOTIDE SEQUENCE [LARGE SCALE GENOMIC DNA]</scope>
    <source>
        <strain evidence="10 11">LzC2</strain>
    </source>
</reference>
<dbReference type="SUPFAM" id="SSF52833">
    <property type="entry name" value="Thioredoxin-like"/>
    <property type="match status" value="1"/>
</dbReference>
<dbReference type="Gene3D" id="2.60.40.1250">
    <property type="entry name" value="Thiol:disulfide interchange protein DsbD, N-terminal domain"/>
    <property type="match status" value="1"/>
</dbReference>
<evidence type="ECO:0000256" key="5">
    <source>
        <dbReference type="ARBA" id="ARBA00023136"/>
    </source>
</evidence>
<accession>A0ABX1VNC0</accession>
<feature type="chain" id="PRO_5045971783" evidence="8">
    <location>
        <begin position="23"/>
        <end position="834"/>
    </location>
</feature>
<evidence type="ECO:0000256" key="7">
    <source>
        <dbReference type="SAM" id="Phobius"/>
    </source>
</evidence>